<name>A0A369KAS7_HYPMA</name>
<comment type="caution">
    <text evidence="1">The sequence shown here is derived from an EMBL/GenBank/DDBJ whole genome shotgun (WGS) entry which is preliminary data.</text>
</comment>
<sequence length="179" mass="20590">MEVADHDDSEDDLQNISHPMVMIANGLQLEDDQRRLADNIDALGQHATSKQLATLAERSNQLRRKISAWTDEQSIYMPSAAQQRLRNQRSDYEGVAAIKTQDILLWLPSKFKDTDAVTGDLCMYEWKLREGQAYDALEEIRHVLRLRSHLFKHKDRFARGVHHNTRSNVVIANADARIN</sequence>
<keyword evidence="2" id="KW-1185">Reference proteome</keyword>
<dbReference type="EMBL" id="LUEZ02000009">
    <property type="protein sequence ID" value="RDB29765.1"/>
    <property type="molecule type" value="Genomic_DNA"/>
</dbReference>
<dbReference type="AlphaFoldDB" id="A0A369KAS7"/>
<protein>
    <submittedName>
        <fullName evidence="1">Uncharacterized protein</fullName>
    </submittedName>
</protein>
<evidence type="ECO:0000313" key="2">
    <source>
        <dbReference type="Proteomes" id="UP000076154"/>
    </source>
</evidence>
<reference evidence="1" key="1">
    <citation type="submission" date="2018-04" db="EMBL/GenBank/DDBJ databases">
        <title>Whole genome sequencing of Hypsizygus marmoreus.</title>
        <authorList>
            <person name="Choi I.-G."/>
            <person name="Min B."/>
            <person name="Kim J.-G."/>
            <person name="Kim S."/>
            <person name="Oh Y.-L."/>
            <person name="Kong W.-S."/>
            <person name="Park H."/>
            <person name="Jeong J."/>
            <person name="Song E.-S."/>
        </authorList>
    </citation>
    <scope>NUCLEOTIDE SEQUENCE [LARGE SCALE GENOMIC DNA]</scope>
    <source>
        <strain evidence="1">51987-8</strain>
    </source>
</reference>
<organism evidence="1 2">
    <name type="scientific">Hypsizygus marmoreus</name>
    <name type="common">White beech mushroom</name>
    <name type="synonym">Agaricus marmoreus</name>
    <dbReference type="NCBI Taxonomy" id="39966"/>
    <lineage>
        <taxon>Eukaryota</taxon>
        <taxon>Fungi</taxon>
        <taxon>Dikarya</taxon>
        <taxon>Basidiomycota</taxon>
        <taxon>Agaricomycotina</taxon>
        <taxon>Agaricomycetes</taxon>
        <taxon>Agaricomycetidae</taxon>
        <taxon>Agaricales</taxon>
        <taxon>Tricholomatineae</taxon>
        <taxon>Lyophyllaceae</taxon>
        <taxon>Hypsizygus</taxon>
    </lineage>
</organism>
<dbReference type="STRING" id="39966.A0A369KAS7"/>
<gene>
    <name evidence="1" type="ORF">Hypma_013763</name>
</gene>
<dbReference type="InParanoid" id="A0A369KAS7"/>
<accession>A0A369KAS7</accession>
<dbReference type="OrthoDB" id="3051365at2759"/>
<dbReference type="Proteomes" id="UP000076154">
    <property type="component" value="Unassembled WGS sequence"/>
</dbReference>
<proteinExistence type="predicted"/>
<evidence type="ECO:0000313" key="1">
    <source>
        <dbReference type="EMBL" id="RDB29765.1"/>
    </source>
</evidence>